<dbReference type="Gene3D" id="3.30.428.10">
    <property type="entry name" value="HIT-like"/>
    <property type="match status" value="1"/>
</dbReference>
<protein>
    <submittedName>
        <fullName evidence="2">Exocyst complex component 4</fullName>
    </submittedName>
</protein>
<organism evidence="2">
    <name type="scientific">Zeugodacus cucurbitae</name>
    <name type="common">Melon fruit fly</name>
    <name type="synonym">Bactrocera cucurbitae</name>
    <dbReference type="NCBI Taxonomy" id="28588"/>
    <lineage>
        <taxon>Eukaryota</taxon>
        <taxon>Metazoa</taxon>
        <taxon>Ecdysozoa</taxon>
        <taxon>Arthropoda</taxon>
        <taxon>Hexapoda</taxon>
        <taxon>Insecta</taxon>
        <taxon>Pterygota</taxon>
        <taxon>Neoptera</taxon>
        <taxon>Endopterygota</taxon>
        <taxon>Diptera</taxon>
        <taxon>Brachycera</taxon>
        <taxon>Muscomorpha</taxon>
        <taxon>Tephritoidea</taxon>
        <taxon>Tephritidae</taxon>
        <taxon>Zeugodacus</taxon>
        <taxon>Zeugodacus</taxon>
    </lineage>
</organism>
<dbReference type="GO" id="GO:0000932">
    <property type="term" value="C:P-body"/>
    <property type="evidence" value="ECO:0007669"/>
    <property type="project" value="TreeGrafter"/>
</dbReference>
<evidence type="ECO:0000313" key="2">
    <source>
        <dbReference type="EMBL" id="JAD04993.1"/>
    </source>
</evidence>
<dbReference type="Pfam" id="PF11969">
    <property type="entry name" value="DcpS_C"/>
    <property type="match status" value="1"/>
</dbReference>
<feature type="non-terminal residue" evidence="2">
    <location>
        <position position="1"/>
    </location>
</feature>
<name>A0A0A1X2U7_ZEUCU</name>
<gene>
    <name evidence="2" type="primary">sec8_0</name>
    <name evidence="2" type="ORF">g.21042</name>
</gene>
<dbReference type="GO" id="GO:0005634">
    <property type="term" value="C:nucleus"/>
    <property type="evidence" value="ECO:0007669"/>
    <property type="project" value="TreeGrafter"/>
</dbReference>
<dbReference type="EMBL" id="GBXI01009299">
    <property type="protein sequence ID" value="JAD04993.1"/>
    <property type="molecule type" value="Transcribed_RNA"/>
</dbReference>
<proteinExistence type="predicted"/>
<dbReference type="PANTHER" id="PTHR12978:SF0">
    <property type="entry name" value="M7GPPPX DIPHOSPHATASE"/>
    <property type="match status" value="1"/>
</dbReference>
<feature type="region of interest" description="Disordered" evidence="1">
    <location>
        <begin position="101"/>
        <end position="132"/>
    </location>
</feature>
<dbReference type="SUPFAM" id="SSF54197">
    <property type="entry name" value="HIT-like"/>
    <property type="match status" value="1"/>
</dbReference>
<evidence type="ECO:0000256" key="1">
    <source>
        <dbReference type="SAM" id="MobiDB-lite"/>
    </source>
</evidence>
<dbReference type="InterPro" id="IPR036265">
    <property type="entry name" value="HIT-like_sf"/>
</dbReference>
<dbReference type="GO" id="GO:0000290">
    <property type="term" value="P:deadenylation-dependent decapping of nuclear-transcribed mRNA"/>
    <property type="evidence" value="ECO:0007669"/>
    <property type="project" value="InterPro"/>
</dbReference>
<dbReference type="GO" id="GO:0000340">
    <property type="term" value="F:RNA 7-methylguanosine cap binding"/>
    <property type="evidence" value="ECO:0007669"/>
    <property type="project" value="TreeGrafter"/>
</dbReference>
<reference evidence="2" key="2">
    <citation type="journal article" date="2015" name="Gigascience">
        <title>Reconstructing a comprehensive transcriptome assembly of a white-pupal translocated strain of the pest fruit fly Bactrocera cucurbitae.</title>
        <authorList>
            <person name="Sim S.B."/>
            <person name="Calla B."/>
            <person name="Hall B."/>
            <person name="DeRego T."/>
            <person name="Geib S.M."/>
        </authorList>
    </citation>
    <scope>NUCLEOTIDE SEQUENCE</scope>
</reference>
<dbReference type="AlphaFoldDB" id="A0A0A1X2U7"/>
<reference evidence="2" key="1">
    <citation type="submission" date="2014-11" db="EMBL/GenBank/DDBJ databases">
        <authorList>
            <person name="Geib S."/>
        </authorList>
    </citation>
    <scope>NUCLEOTIDE SEQUENCE</scope>
</reference>
<dbReference type="GO" id="GO:0016787">
    <property type="term" value="F:hydrolase activity"/>
    <property type="evidence" value="ECO:0007669"/>
    <property type="project" value="InterPro"/>
</dbReference>
<dbReference type="PANTHER" id="PTHR12978">
    <property type="entry name" value="HISTIDINE TRIAD HIT PROTEIN MEMBER"/>
    <property type="match status" value="1"/>
</dbReference>
<accession>A0A0A1X2U7</accession>
<dbReference type="InterPro" id="IPR008594">
    <property type="entry name" value="DcpS/DCS2"/>
</dbReference>
<sequence length="238" mass="26840">AIEERYGLCVSQLRMYFHYQPSFYHLHLHINPVRGDAPGIWCEKSHMLDTVISNIELMPDYYQRVTLPFVLFEGSKLLNEYDLKGAVQKCVKAVTDDKQLDEKTHTNNKNRKSGSIESPESPQAKKVKLENSLTEAAEPPIKKLKETIEADQTLSNITASREVALDQAKNFYELLCMEPDDILTNIVEKGSQFTEMQYLNALQLSCKARGITDANALASYQQRLSDILGAKPSTGIVV</sequence>